<organism evidence="7 8">
    <name type="scientific">Selenomonas montiformis</name>
    <dbReference type="NCBI Taxonomy" id="2652285"/>
    <lineage>
        <taxon>Bacteria</taxon>
        <taxon>Bacillati</taxon>
        <taxon>Bacillota</taxon>
        <taxon>Negativicutes</taxon>
        <taxon>Selenomonadales</taxon>
        <taxon>Selenomonadaceae</taxon>
        <taxon>Selenomonas</taxon>
    </lineage>
</organism>
<accession>A0A6I2V0K1</accession>
<keyword evidence="5" id="KW-0802">TPR repeat</keyword>
<keyword evidence="8" id="KW-1185">Reference proteome</keyword>
<gene>
    <name evidence="7" type="ORF">FYJ78_07365</name>
</gene>
<dbReference type="AlphaFoldDB" id="A0A6I2V0K1"/>
<feature type="domain" description="O-GlcNAc transferase C-terminal" evidence="6">
    <location>
        <begin position="184"/>
        <end position="344"/>
    </location>
</feature>
<sequence>MTYREKKQLYLLLTRRMDARQWNKAIETADALRQAGATDRTMFQAILAAYIDGNDAARAKSAGVEYQQRFPLDGVSRFYLGRVAFMNGDWETAETQFKEALADETLAGWYRGAVHSILATLYRQTARGQEAAGHYLESAKYKDLEHGKAAEYSNYLFNLHYLDKPQSFMRQAAERYGQLLSGIPQYRHDKRRSSSSKIRLGYISPDLHFHVVAFFSYAFLHDYDKRRFEVFCYTNCEEDNASREFAAMVDHWRNVRGLTDEKVAEIVYKDKLDILVDLTGHTAWGFLQTMAYKPVPVQVSGIGYFDTTGLPAIDYFLADHYTDPPENDAYFVEKLIRLPHSHFCFMWHDNPQQPAPAPFQKKGHVTFGSFNNFSKVTDDMLGLWAKILVAVPGSRLFLKAAIFNNSYGRKLALARIRQSGIPVERLILGEQEAKYLQAYNEMDIALDTYPYPGGGTTCDALYMGVPVITLVGERHNARFGYSLLMNAGLSELCAFSPEEYVEKAVALANDKERLRCYHQTIRQQLLASPVMQAADYMGEVEQAFTRVHLDWLERDCSAGERWDCQCREEKELVQAQERKDFAKVVDLAGRMTARFPDQSAKAWTAGAMAYEALHDDARASWWLRQAAQQDAAHNVELWRLLAAVEMRQKHYWAGYKAAKRAAGELTRQAGKVTPDFMTSLLAIWANCALQTGRAQEAAALYRQAAELAVDFKDRCHMYSSWLLAQHNLPLGEEEYGKAHRGYDDLFAPVHPQPLGRRPQGRKIRVGYLSPDFRRHVMFYFYYQLLGAHDADRFEFYAYSLSPVQDHYTQMVKDVVEHFVDLSARSYEEAAQRIRQDKIDILVDLGGHSADSGLPILAWRPAPVQVSGLGYTHQTGLSAVDYFLTDGWTDSETSQKEWQEYYEQPVKLTSQFCYTGRSDLPASQEAPCQTNGYITFGVFNRYLKITDEMLLLWRDIMARVPDSRLLLKSELFGEPAAQLMVQERLRKLGLDVDRITLEPAEMDYMQRYLAVDIALDTYPYPGGGTTCDALYMGVPVISLYGKRRDTRFGLTLLQNAGLGELAVKTPEEYIVRAVSLAQDKELLQALHRNLRQMLLQSPLMDTRRYVAEVEAAYRQMLEKVGRT</sequence>
<dbReference type="EMBL" id="VUNL01000007">
    <property type="protein sequence ID" value="MSV25002.1"/>
    <property type="molecule type" value="Genomic_DNA"/>
</dbReference>
<keyword evidence="4" id="KW-0677">Repeat</keyword>
<dbReference type="Gene3D" id="3.40.50.2000">
    <property type="entry name" value="Glycogen Phosphorylase B"/>
    <property type="match status" value="2"/>
</dbReference>
<evidence type="ECO:0000259" key="6">
    <source>
        <dbReference type="Pfam" id="PF13844"/>
    </source>
</evidence>
<comment type="caution">
    <text evidence="7">The sequence shown here is derived from an EMBL/GenBank/DDBJ whole genome shotgun (WGS) entry which is preliminary data.</text>
</comment>
<dbReference type="Proteomes" id="UP000430222">
    <property type="component" value="Unassembled WGS sequence"/>
</dbReference>
<evidence type="ECO:0000313" key="7">
    <source>
        <dbReference type="EMBL" id="MSV25002.1"/>
    </source>
</evidence>
<feature type="domain" description="O-GlcNAc transferase C-terminal" evidence="6">
    <location>
        <begin position="365"/>
        <end position="537"/>
    </location>
</feature>
<evidence type="ECO:0000256" key="3">
    <source>
        <dbReference type="ARBA" id="ARBA00022679"/>
    </source>
</evidence>
<feature type="domain" description="O-GlcNAc transferase C-terminal" evidence="6">
    <location>
        <begin position="758"/>
        <end position="897"/>
    </location>
</feature>
<dbReference type="GO" id="GO:0016757">
    <property type="term" value="F:glycosyltransferase activity"/>
    <property type="evidence" value="ECO:0007669"/>
    <property type="project" value="UniProtKB-KW"/>
</dbReference>
<dbReference type="PANTHER" id="PTHR44835:SF1">
    <property type="entry name" value="PROTEIN O-GLCNAC TRANSFERASE"/>
    <property type="match status" value="1"/>
</dbReference>
<dbReference type="InterPro" id="IPR029489">
    <property type="entry name" value="OGT/SEC/SPY_C"/>
</dbReference>
<dbReference type="Gene3D" id="3.40.50.11380">
    <property type="match status" value="2"/>
</dbReference>
<keyword evidence="3" id="KW-0808">Transferase</keyword>
<reference evidence="7 8" key="1">
    <citation type="submission" date="2019-08" db="EMBL/GenBank/DDBJ databases">
        <title>In-depth cultivation of the pig gut microbiome towards novel bacterial diversity and tailored functional studies.</title>
        <authorList>
            <person name="Wylensek D."/>
            <person name="Hitch T.C.A."/>
            <person name="Clavel T."/>
        </authorList>
    </citation>
    <scope>NUCLEOTIDE SEQUENCE [LARGE SCALE GENOMIC DNA]</scope>
    <source>
        <strain evidence="8">WCA-380-WT-3B3</strain>
    </source>
</reference>
<proteinExistence type="predicted"/>
<feature type="domain" description="O-GlcNAc transferase C-terminal" evidence="6">
    <location>
        <begin position="932"/>
        <end position="1107"/>
    </location>
</feature>
<dbReference type="InterPro" id="IPR051939">
    <property type="entry name" value="Glycosyltr_41/O-GlcNAc_trsf"/>
</dbReference>
<dbReference type="PANTHER" id="PTHR44835">
    <property type="entry name" value="UDP-N-ACETYLGLUCOSAMINE--PEPTIDE N-ACETYLGLUCOSAMINYLTRANSFERASE SPINDLY-RELATED"/>
    <property type="match status" value="1"/>
</dbReference>
<dbReference type="InterPro" id="IPR011990">
    <property type="entry name" value="TPR-like_helical_dom_sf"/>
</dbReference>
<evidence type="ECO:0000256" key="2">
    <source>
        <dbReference type="ARBA" id="ARBA00022676"/>
    </source>
</evidence>
<dbReference type="Pfam" id="PF13844">
    <property type="entry name" value="Glyco_transf_41"/>
    <property type="match status" value="4"/>
</dbReference>
<evidence type="ECO:0000256" key="4">
    <source>
        <dbReference type="ARBA" id="ARBA00022737"/>
    </source>
</evidence>
<protein>
    <recommendedName>
        <fullName evidence="6">O-GlcNAc transferase C-terminal domain-containing protein</fullName>
    </recommendedName>
</protein>
<name>A0A6I2V0K1_9FIRM</name>
<keyword evidence="2" id="KW-0328">Glycosyltransferase</keyword>
<evidence type="ECO:0000256" key="1">
    <source>
        <dbReference type="ARBA" id="ARBA00004922"/>
    </source>
</evidence>
<evidence type="ECO:0000256" key="5">
    <source>
        <dbReference type="ARBA" id="ARBA00022803"/>
    </source>
</evidence>
<evidence type="ECO:0000313" key="8">
    <source>
        <dbReference type="Proteomes" id="UP000430222"/>
    </source>
</evidence>
<dbReference type="SUPFAM" id="SSF53756">
    <property type="entry name" value="UDP-Glycosyltransferase/glycogen phosphorylase"/>
    <property type="match status" value="2"/>
</dbReference>
<comment type="pathway">
    <text evidence="1">Protein modification; protein glycosylation.</text>
</comment>
<dbReference type="Gene3D" id="1.25.40.10">
    <property type="entry name" value="Tetratricopeptide repeat domain"/>
    <property type="match status" value="2"/>
</dbReference>